<dbReference type="GO" id="GO:0016887">
    <property type="term" value="F:ATP hydrolysis activity"/>
    <property type="evidence" value="ECO:0000318"/>
    <property type="project" value="GO_Central"/>
</dbReference>
<sequence length="1917" mass="210158">MLLAAMADQPRKTWGPPISNCKSVPETDISCPPRNPPPRLDAPPHPHPQPSGLWRLSERDPQNPRLARGLGSPPPPSMPKRRRGVAASPRCRKKQKRLDAICDVAPTPPPGGGGGEDSDPESVRRSTRARRAPVTLDTSPAPSPRRMRPRRGGGVAGSSGSPRRGGKGRARGQAVARVVDGEEDEEDGGGNAAWRSRLRDRAKGKAGAGRRVRTLWVEDEDEDEEEGAKEEGGEESGGLSSRGMEVTEGEINLTIDVSVETHDAAEGVTVVEEEDEEKGVGEEDDEYEEEEEATGAGTDLDEGNMEEVGDEDSLQEEEKTKELDSPVLEGENGDENADEVEFGDLGENEQLDVHHGQIAEASNLPDEQQMELDGHGPDEQVEEVQQDGQMDDAPNIVLSEDALNERVGKSLVSDEKRGVVDVKEGRRCGLCGGGTDGRPPKIALHDTADSENEAYEGAMPSEEPNYDIWDGFSDDPGWLGRLLGPIHDRFGIARVWVHQNCAVWSPEVYFAGLGCLKNVRAALCRGRLLKCSRCGRPGATIGCRVDRCPKTYHLPCSRTEACIFDHRKFLITCNDHRHLFQPQGDKYAELLRKMKIKKMKANIRKLSHDAWRKDIEAEEKWLENCGEDEEFLKREGKRLNRDLLRIAPVYIGGSSENDEAYRGWESVAGLSDVIQSMKEVVILPLLYPEFFSSLGLTPPRGVLLHGHPGTGKTLVVRALIGACSQGNRRIAYFARKGADCLGKYVGDAERQLRLLFQVAEKCQPSIIFFDEMDGLAPCRSRQQDQTHNSVVATLLSLLDGLKSRGSVIVIGATNRPDAIDPALRRPGRFDREIYFPLPTLEARSAILSLHTKNWPSPISGTFLSAVASQTIGYAGADLQAICTQAALNALKRTCPLQDILRFAEKGTEHGRLPLPSIDVEERDWLSALAAAPPPCSQREAGIAANDLVSAPIDSYLLPCLLKPLLHLLISLCLDERIWLPLSLLTASSSIKEVVFSSMEKNNVPHTFWCSYLPVLIQQKDIGDKIVSILSSYGLTASQLGNHGSMLLSQNKQHEKFDDRRLSSTCSLNKGGLAYKLTGFRALVAGAPGSGQQHLVRCLLHGFVGQTVIHKLDLATMAQEGNGDILNGLTQILLKGLHLERCIIYMPRVDLWAVNTVHEQETEDHGRNMGTSKLASSPVESMPKCSEVWNTLVDQMSSLSASVSISVLATSELKFQDLPCGVKHFFSTHVVDQCLSSSEHTVPRFSVNVDSSISWDEVLDSCALRLSHDLIQHHVQLLHDRAHNNRDEQKEVFAPMEISAPDESKSCENQESTILAKSSLYVEERPSYPTKLPTCNAQPHPSASDVKDKEEDPEKLVSRNPSSRTMKGNESLSIIAFGIQILQHPQFSKLCWVTSKLREGPCTDINGPWKGWPFNSCLLHGSSSSDKSLSEGQSVVKGKEKFLCVRGLVAVGLLAYRGVYASVMEVCAEVRKVLELLVEQIRIKILEKKSRYRYFHILSQVAYLDDIVNSWAYTFQRLHPDSRTRALGTKPASLGKSCTRECESTSYATESNVLSGPVGGSTEVQDTSAQQSHDHLVGHASCPSEMHDKPVQQGPDQLKIHSVACNIGNDHLTSIPRIDAVEHDLVCSASPDAHKGTLAPADSVINDGGSGGVNNGWKMSRVTNGKEKCKPDIQRSESLSESVEDFNNMQRAENSSACPATTGNVEVSKKTMSSESHGSGNELNTGFPLNDVQSDHSINGHMQDSIKNFSVPKSSCLYECCSACFCAVYKLSRDILSNSVRLNKHCLTIDDMHDILSSCSLNLLVTVRKWHSSQGVGGCQEEIGKRHYLEIISEHCVCQGDVSFVSMDCTCHLESSAEAEASNKERHSLCGQSLSFFFKDGVLMPQDLTAGTTLHCNFKRLCVCSLPGTISMLVQIPS</sequence>
<dbReference type="GO" id="GO:0005634">
    <property type="term" value="C:nucleus"/>
    <property type="evidence" value="ECO:0000318"/>
    <property type="project" value="GO_Central"/>
</dbReference>
<evidence type="ECO:0000256" key="2">
    <source>
        <dbReference type="ARBA" id="ARBA00022723"/>
    </source>
</evidence>
<keyword evidence="4" id="KW-0863">Zinc-finger</keyword>
<dbReference type="PROSITE" id="PS00674">
    <property type="entry name" value="AAA"/>
    <property type="match status" value="1"/>
</dbReference>
<evidence type="ECO:0000256" key="1">
    <source>
        <dbReference type="ARBA" id="ARBA00006914"/>
    </source>
</evidence>
<dbReference type="InterPro" id="IPR013083">
    <property type="entry name" value="Znf_RING/FYVE/PHD"/>
</dbReference>
<evidence type="ECO:0000256" key="6">
    <source>
        <dbReference type="ARBA" id="ARBA00022840"/>
    </source>
</evidence>
<evidence type="ECO:0000259" key="9">
    <source>
        <dbReference type="PROSITE" id="PS51805"/>
    </source>
</evidence>
<dbReference type="InterPro" id="IPR003960">
    <property type="entry name" value="ATPase_AAA_CS"/>
</dbReference>
<organism evidence="10 11">
    <name type="scientific">Hordeum vulgare subsp. vulgare</name>
    <name type="common">Domesticated barley</name>
    <dbReference type="NCBI Taxonomy" id="112509"/>
    <lineage>
        <taxon>Eukaryota</taxon>
        <taxon>Viridiplantae</taxon>
        <taxon>Streptophyta</taxon>
        <taxon>Embryophyta</taxon>
        <taxon>Tracheophyta</taxon>
        <taxon>Spermatophyta</taxon>
        <taxon>Magnoliopsida</taxon>
        <taxon>Liliopsida</taxon>
        <taxon>Poales</taxon>
        <taxon>Poaceae</taxon>
        <taxon>BOP clade</taxon>
        <taxon>Pooideae</taxon>
        <taxon>Triticodae</taxon>
        <taxon>Triticeae</taxon>
        <taxon>Hordeinae</taxon>
        <taxon>Hordeum</taxon>
    </lineage>
</organism>
<feature type="region of interest" description="Disordered" evidence="8">
    <location>
        <begin position="1"/>
        <end position="388"/>
    </location>
</feature>
<dbReference type="GO" id="GO:0003682">
    <property type="term" value="F:chromatin binding"/>
    <property type="evidence" value="ECO:0000318"/>
    <property type="project" value="GO_Central"/>
</dbReference>
<reference evidence="11" key="1">
    <citation type="journal article" date="2012" name="Nature">
        <title>A physical, genetic and functional sequence assembly of the barley genome.</title>
        <authorList>
            <consortium name="The International Barley Genome Sequencing Consortium"/>
            <person name="Mayer K.F."/>
            <person name="Waugh R."/>
            <person name="Brown J.W."/>
            <person name="Schulman A."/>
            <person name="Langridge P."/>
            <person name="Platzer M."/>
            <person name="Fincher G.B."/>
            <person name="Muehlbauer G.J."/>
            <person name="Sato K."/>
            <person name="Close T.J."/>
            <person name="Wise R.P."/>
            <person name="Stein N."/>
        </authorList>
    </citation>
    <scope>NUCLEOTIDE SEQUENCE [LARGE SCALE GENOMIC DNA]</scope>
    <source>
        <strain evidence="11">cv. Morex</strain>
    </source>
</reference>
<name>A0A8I6WZM4_HORVV</name>
<dbReference type="Proteomes" id="UP000011116">
    <property type="component" value="Chromosome 3H"/>
</dbReference>
<feature type="domain" description="PHD-type" evidence="9">
    <location>
        <begin position="439"/>
        <end position="577"/>
    </location>
</feature>
<keyword evidence="6" id="KW-0067">ATP-binding</keyword>
<evidence type="ECO:0000256" key="8">
    <source>
        <dbReference type="SAM" id="MobiDB-lite"/>
    </source>
</evidence>
<dbReference type="EnsemblPlants" id="HORVU.MOREX.r3.3HG0278790.1">
    <property type="protein sequence ID" value="HORVU.MOREX.r3.3HG0278790.1"/>
    <property type="gene ID" value="HORVU.MOREX.r3.3HG0278790"/>
</dbReference>
<feature type="compositionally biased region" description="Acidic residues" evidence="8">
    <location>
        <begin position="217"/>
        <end position="234"/>
    </location>
</feature>
<gene>
    <name evidence="10" type="primary">LOC123441817</name>
</gene>
<evidence type="ECO:0000256" key="5">
    <source>
        <dbReference type="ARBA" id="ARBA00022833"/>
    </source>
</evidence>
<dbReference type="SUPFAM" id="SSF52540">
    <property type="entry name" value="P-loop containing nucleoside triphosphate hydrolases"/>
    <property type="match status" value="1"/>
</dbReference>
<dbReference type="Gramene" id="HORVU.MOREX.r3.3HG0278790.1">
    <property type="protein sequence ID" value="HORVU.MOREX.r3.3HG0278790.1"/>
    <property type="gene ID" value="HORVU.MOREX.r3.3HG0278790"/>
</dbReference>
<dbReference type="InterPro" id="IPR003593">
    <property type="entry name" value="AAA+_ATPase"/>
</dbReference>
<evidence type="ECO:0000313" key="11">
    <source>
        <dbReference type="Proteomes" id="UP000011116"/>
    </source>
</evidence>
<dbReference type="PANTHER" id="PTHR23069:SF7">
    <property type="entry name" value="P-LOOP CONTAINING NUCLEOSIDE TRIPHOSPHATE HYDROLASES SUPERFAMILY PROTEIN"/>
    <property type="match status" value="1"/>
</dbReference>
<feature type="compositionally biased region" description="Polar residues" evidence="8">
    <location>
        <begin position="1561"/>
        <end position="1570"/>
    </location>
</feature>
<feature type="compositionally biased region" description="Basic residues" evidence="8">
    <location>
        <begin position="204"/>
        <end position="213"/>
    </location>
</feature>
<dbReference type="Pfam" id="PF17862">
    <property type="entry name" value="AAA_lid_3"/>
    <property type="match status" value="1"/>
</dbReference>
<dbReference type="PROSITE" id="PS51805">
    <property type="entry name" value="EPHD"/>
    <property type="match status" value="1"/>
</dbReference>
<feature type="compositionally biased region" description="Basic and acidic residues" evidence="8">
    <location>
        <begin position="1663"/>
        <end position="1674"/>
    </location>
</feature>
<reference evidence="10" key="2">
    <citation type="submission" date="2020-10" db="EMBL/GenBank/DDBJ databases">
        <authorList>
            <person name="Scholz U."/>
            <person name="Mascher M."/>
            <person name="Fiebig A."/>
        </authorList>
    </citation>
    <scope>NUCLEOTIDE SEQUENCE [LARGE SCALE GENOMIC DNA]</scope>
    <source>
        <strain evidence="10">cv. Morex</strain>
    </source>
</reference>
<feature type="compositionally biased region" description="Basic residues" evidence="8">
    <location>
        <begin position="79"/>
        <end position="96"/>
    </location>
</feature>
<evidence type="ECO:0000256" key="4">
    <source>
        <dbReference type="ARBA" id="ARBA00022771"/>
    </source>
</evidence>
<dbReference type="InterPro" id="IPR041569">
    <property type="entry name" value="AAA_lid_3"/>
</dbReference>
<dbReference type="GO" id="GO:0042393">
    <property type="term" value="F:histone binding"/>
    <property type="evidence" value="ECO:0000318"/>
    <property type="project" value="GO_Central"/>
</dbReference>
<keyword evidence="3" id="KW-0547">Nucleotide-binding</keyword>
<dbReference type="GO" id="GO:0008270">
    <property type="term" value="F:zinc ion binding"/>
    <property type="evidence" value="ECO:0007669"/>
    <property type="project" value="UniProtKB-KW"/>
</dbReference>
<proteinExistence type="inferred from homology"/>
<feature type="compositionally biased region" description="Basic and acidic residues" evidence="8">
    <location>
        <begin position="1344"/>
        <end position="1356"/>
    </location>
</feature>
<feature type="compositionally biased region" description="Acidic residues" evidence="8">
    <location>
        <begin position="331"/>
        <end position="350"/>
    </location>
</feature>
<dbReference type="SMR" id="A0A8I6WZM4"/>
<dbReference type="GO" id="GO:0006337">
    <property type="term" value="P:nucleosome disassembly"/>
    <property type="evidence" value="ECO:0000318"/>
    <property type="project" value="GO_Central"/>
</dbReference>
<evidence type="ECO:0000256" key="3">
    <source>
        <dbReference type="ARBA" id="ARBA00022741"/>
    </source>
</evidence>
<keyword evidence="11" id="KW-1185">Reference proteome</keyword>
<dbReference type="GO" id="GO:0005524">
    <property type="term" value="F:ATP binding"/>
    <property type="evidence" value="ECO:0007669"/>
    <property type="project" value="UniProtKB-KW"/>
</dbReference>
<feature type="region of interest" description="Disordered" evidence="8">
    <location>
        <begin position="1328"/>
        <end position="1364"/>
    </location>
</feature>
<keyword evidence="7" id="KW-0103">Bromodomain</keyword>
<dbReference type="InterPro" id="IPR045199">
    <property type="entry name" value="ATAD2-like"/>
</dbReference>
<dbReference type="InterPro" id="IPR003959">
    <property type="entry name" value="ATPase_AAA_core"/>
</dbReference>
<dbReference type="Gene3D" id="3.30.40.10">
    <property type="entry name" value="Zinc/RING finger domain, C3HC4 (zinc finger)"/>
    <property type="match status" value="1"/>
</dbReference>
<protein>
    <recommendedName>
        <fullName evidence="9">PHD-type domain-containing protein</fullName>
    </recommendedName>
</protein>
<dbReference type="SMART" id="SM00382">
    <property type="entry name" value="AAA"/>
    <property type="match status" value="1"/>
</dbReference>
<dbReference type="FunFam" id="1.10.8.60:FF:000084">
    <property type="entry name" value="p-loop containing nucleoside triphosphate hydrolase superfamily protein"/>
    <property type="match status" value="1"/>
</dbReference>
<feature type="compositionally biased region" description="Acidic residues" evidence="8">
    <location>
        <begin position="271"/>
        <end position="315"/>
    </location>
</feature>
<evidence type="ECO:0000313" key="10">
    <source>
        <dbReference type="EnsemblPlants" id="HORVU.MOREX.r3.3HG0278790.1"/>
    </source>
</evidence>
<dbReference type="Pfam" id="PF13771">
    <property type="entry name" value="zf-HC5HC2H"/>
    <property type="match status" value="1"/>
</dbReference>
<keyword evidence="5" id="KW-0862">Zinc</keyword>
<accession>A0A8I6WZM4</accession>
<dbReference type="InterPro" id="IPR027417">
    <property type="entry name" value="P-loop_NTPase"/>
</dbReference>
<dbReference type="FunFam" id="3.40.50.300:FF:000061">
    <property type="entry name" value="ATPase family, AAA domain-containing 2"/>
    <property type="match status" value="1"/>
</dbReference>
<reference evidence="10" key="3">
    <citation type="submission" date="2022-01" db="UniProtKB">
        <authorList>
            <consortium name="EnsemblPlants"/>
        </authorList>
    </citation>
    <scope>IDENTIFICATION</scope>
    <source>
        <strain evidence="10">subsp. vulgare</strain>
    </source>
</reference>
<dbReference type="Gene3D" id="1.10.8.60">
    <property type="match status" value="1"/>
</dbReference>
<evidence type="ECO:0000256" key="7">
    <source>
        <dbReference type="ARBA" id="ARBA00023117"/>
    </source>
</evidence>
<keyword evidence="2" id="KW-0479">Metal-binding</keyword>
<dbReference type="GO" id="GO:0045815">
    <property type="term" value="P:transcription initiation-coupled chromatin remodeling"/>
    <property type="evidence" value="ECO:0000318"/>
    <property type="project" value="GO_Central"/>
</dbReference>
<dbReference type="Gene3D" id="3.40.50.300">
    <property type="entry name" value="P-loop containing nucleotide triphosphate hydrolases"/>
    <property type="match status" value="1"/>
</dbReference>
<dbReference type="PANTHER" id="PTHR23069">
    <property type="entry name" value="AAA DOMAIN-CONTAINING"/>
    <property type="match status" value="1"/>
</dbReference>
<feature type="region of interest" description="Disordered" evidence="8">
    <location>
        <begin position="1552"/>
        <end position="1593"/>
    </location>
</feature>
<dbReference type="GO" id="GO:0006334">
    <property type="term" value="P:nucleosome assembly"/>
    <property type="evidence" value="ECO:0000318"/>
    <property type="project" value="GO_Central"/>
</dbReference>
<feature type="region of interest" description="Disordered" evidence="8">
    <location>
        <begin position="1649"/>
        <end position="1676"/>
    </location>
</feature>
<dbReference type="InterPro" id="IPR034732">
    <property type="entry name" value="EPHD"/>
</dbReference>
<feature type="compositionally biased region" description="Polar residues" evidence="8">
    <location>
        <begin position="1690"/>
        <end position="1723"/>
    </location>
</feature>
<feature type="region of interest" description="Disordered" evidence="8">
    <location>
        <begin position="1690"/>
        <end position="1728"/>
    </location>
</feature>
<dbReference type="FunFam" id="3.30.40.10:FF:000739">
    <property type="entry name" value="P-loop containing nucleoside triphosphate hydrolases superfamily protein"/>
    <property type="match status" value="1"/>
</dbReference>
<feature type="compositionally biased region" description="Pro residues" evidence="8">
    <location>
        <begin position="33"/>
        <end position="49"/>
    </location>
</feature>
<comment type="similarity">
    <text evidence="1">Belongs to the AAA ATPase family.</text>
</comment>
<dbReference type="Pfam" id="PF00004">
    <property type="entry name" value="AAA"/>
    <property type="match status" value="1"/>
</dbReference>